<dbReference type="PROSITE" id="PS51675">
    <property type="entry name" value="SAM_MT_TRM10"/>
    <property type="match status" value="1"/>
</dbReference>
<feature type="domain" description="SAM-dependent MTase TRM10-type" evidence="10">
    <location>
        <begin position="167"/>
        <end position="359"/>
    </location>
</feature>
<keyword evidence="4" id="KW-0949">S-adenosyl-L-methionine</keyword>
<dbReference type="InterPro" id="IPR038459">
    <property type="entry name" value="MT_TRM10-typ_sf"/>
</dbReference>
<evidence type="ECO:0000313" key="12">
    <source>
        <dbReference type="Proteomes" id="UP000014500"/>
    </source>
</evidence>
<evidence type="ECO:0000256" key="3">
    <source>
        <dbReference type="ARBA" id="ARBA00022679"/>
    </source>
</evidence>
<dbReference type="EnsemblMetazoa" id="SMAR012755-RA">
    <property type="protein sequence ID" value="SMAR012755-PA"/>
    <property type="gene ID" value="SMAR012755"/>
</dbReference>
<dbReference type="EMBL" id="JH432191">
    <property type="status" value="NOT_ANNOTATED_CDS"/>
    <property type="molecule type" value="Genomic_DNA"/>
</dbReference>
<evidence type="ECO:0000256" key="9">
    <source>
        <dbReference type="ARBA" id="ARBA00029803"/>
    </source>
</evidence>
<dbReference type="GO" id="GO:0032259">
    <property type="term" value="P:methylation"/>
    <property type="evidence" value="ECO:0007669"/>
    <property type="project" value="UniProtKB-KW"/>
</dbReference>
<dbReference type="GO" id="GO:0070131">
    <property type="term" value="P:positive regulation of mitochondrial translation"/>
    <property type="evidence" value="ECO:0007669"/>
    <property type="project" value="TreeGrafter"/>
</dbReference>
<keyword evidence="8" id="KW-0496">Mitochondrion</keyword>
<keyword evidence="6" id="KW-0809">Transit peptide</keyword>
<organism evidence="11 12">
    <name type="scientific">Strigamia maritima</name>
    <name type="common">European centipede</name>
    <name type="synonym">Geophilus maritimus</name>
    <dbReference type="NCBI Taxonomy" id="126957"/>
    <lineage>
        <taxon>Eukaryota</taxon>
        <taxon>Metazoa</taxon>
        <taxon>Ecdysozoa</taxon>
        <taxon>Arthropoda</taxon>
        <taxon>Myriapoda</taxon>
        <taxon>Chilopoda</taxon>
        <taxon>Pleurostigmophora</taxon>
        <taxon>Geophilomorpha</taxon>
        <taxon>Linotaeniidae</taxon>
        <taxon>Strigamia</taxon>
    </lineage>
</organism>
<dbReference type="GO" id="GO:0097745">
    <property type="term" value="P:mitochondrial tRNA 5'-end processing"/>
    <property type="evidence" value="ECO:0007669"/>
    <property type="project" value="TreeGrafter"/>
</dbReference>
<evidence type="ECO:0000313" key="11">
    <source>
        <dbReference type="EnsemblMetazoa" id="SMAR012755-PA"/>
    </source>
</evidence>
<dbReference type="GO" id="GO:0000049">
    <property type="term" value="F:tRNA binding"/>
    <property type="evidence" value="ECO:0007669"/>
    <property type="project" value="TreeGrafter"/>
</dbReference>
<dbReference type="PANTHER" id="PTHR13563">
    <property type="entry name" value="TRNA (GUANINE-9-) METHYLTRANSFERASE"/>
    <property type="match status" value="1"/>
</dbReference>
<evidence type="ECO:0000256" key="2">
    <source>
        <dbReference type="ARBA" id="ARBA00022603"/>
    </source>
</evidence>
<keyword evidence="7" id="KW-0175">Coiled coil</keyword>
<dbReference type="InterPro" id="IPR007356">
    <property type="entry name" value="tRNA_m1G_MeTrfase_euk"/>
</dbReference>
<dbReference type="Proteomes" id="UP000014500">
    <property type="component" value="Unassembled WGS sequence"/>
</dbReference>
<dbReference type="InterPro" id="IPR025812">
    <property type="entry name" value="Trm10_C_MTase_dom"/>
</dbReference>
<dbReference type="GO" id="GO:0008168">
    <property type="term" value="F:methyltransferase activity"/>
    <property type="evidence" value="ECO:0007669"/>
    <property type="project" value="UniProtKB-KW"/>
</dbReference>
<dbReference type="STRING" id="126957.T1JFY7"/>
<dbReference type="CDD" id="cd18102">
    <property type="entry name" value="Trm10_MRRP1"/>
    <property type="match status" value="1"/>
</dbReference>
<evidence type="ECO:0000256" key="6">
    <source>
        <dbReference type="ARBA" id="ARBA00022946"/>
    </source>
</evidence>
<evidence type="ECO:0000256" key="1">
    <source>
        <dbReference type="ARBA" id="ARBA00004173"/>
    </source>
</evidence>
<accession>T1JFY7</accession>
<dbReference type="PANTHER" id="PTHR13563:SF5">
    <property type="entry name" value="TRNA METHYLTRANSFERASE 10 HOMOLOG C"/>
    <property type="match status" value="1"/>
</dbReference>
<evidence type="ECO:0000256" key="8">
    <source>
        <dbReference type="ARBA" id="ARBA00023128"/>
    </source>
</evidence>
<dbReference type="PhylomeDB" id="T1JFY7"/>
<evidence type="ECO:0000256" key="7">
    <source>
        <dbReference type="ARBA" id="ARBA00023054"/>
    </source>
</evidence>
<comment type="subcellular location">
    <subcellularLocation>
        <location evidence="1">Mitochondrion</location>
    </subcellularLocation>
</comment>
<reference evidence="12" key="1">
    <citation type="submission" date="2011-05" db="EMBL/GenBank/DDBJ databases">
        <authorList>
            <person name="Richards S.R."/>
            <person name="Qu J."/>
            <person name="Jiang H."/>
            <person name="Jhangiani S.N."/>
            <person name="Agravi P."/>
            <person name="Goodspeed R."/>
            <person name="Gross S."/>
            <person name="Mandapat C."/>
            <person name="Jackson L."/>
            <person name="Mathew T."/>
            <person name="Pu L."/>
            <person name="Thornton R."/>
            <person name="Saada N."/>
            <person name="Wilczek-Boney K.B."/>
            <person name="Lee S."/>
            <person name="Kovar C."/>
            <person name="Wu Y."/>
            <person name="Scherer S.E."/>
            <person name="Worley K.C."/>
            <person name="Muzny D.M."/>
            <person name="Gibbs R."/>
        </authorList>
    </citation>
    <scope>NUCLEOTIDE SEQUENCE</scope>
    <source>
        <strain evidence="12">Brora</strain>
    </source>
</reference>
<dbReference type="Gene3D" id="3.40.1280.30">
    <property type="match status" value="1"/>
</dbReference>
<sequence length="362" mass="42837">MCETRNSFSLANNIKNTSDKMILKKISTFQRIYIPFRHLMTSSTENCQNKTFPIDSSPENLKRTKIEKEIEELMSDKSTSIFLPSKIPQKEWPYLISLPSRNQRRRFYRYLKNNEDYADREKRKKATRQDAYLKRIERNESNDHIKYYLGANALFTKIRRKSMSKFYNHNLANAVLFGQKIVFDVDFEDEMDRREHRTCVSELQACYQMNKLAREPFHLHFCNVNYGNEFFKNLVHAIPHLKTVNPLVTVTSDSYLKLFPKERLVYLTPNSKVDLVYDADDVYIIGGLVDARPKPVTMEKALREGIRTAKLPIAKYAEVDKNFYPNLIIKQVLKVLIKMSTCRDWKTAFRELPEWRKEKNNS</sequence>
<dbReference type="InterPro" id="IPR028564">
    <property type="entry name" value="MT_TRM10-typ"/>
</dbReference>
<dbReference type="GO" id="GO:0005654">
    <property type="term" value="C:nucleoplasm"/>
    <property type="evidence" value="ECO:0007669"/>
    <property type="project" value="TreeGrafter"/>
</dbReference>
<evidence type="ECO:0000256" key="4">
    <source>
        <dbReference type="ARBA" id="ARBA00022691"/>
    </source>
</evidence>
<keyword evidence="3" id="KW-0808">Transferase</keyword>
<reference evidence="11" key="2">
    <citation type="submission" date="2015-02" db="UniProtKB">
        <authorList>
            <consortium name="EnsemblMetazoa"/>
        </authorList>
    </citation>
    <scope>IDENTIFICATION</scope>
</reference>
<dbReference type="GO" id="GO:0005739">
    <property type="term" value="C:mitochondrion"/>
    <property type="evidence" value="ECO:0007669"/>
    <property type="project" value="UniProtKB-SubCell"/>
</dbReference>
<dbReference type="OMA" id="TIMECVS"/>
<evidence type="ECO:0000256" key="5">
    <source>
        <dbReference type="ARBA" id="ARBA00022694"/>
    </source>
</evidence>
<dbReference type="eggNOG" id="KOG2967">
    <property type="taxonomic scope" value="Eukaryota"/>
</dbReference>
<protein>
    <recommendedName>
        <fullName evidence="9">RNA (guanine-9-)-methyltransferase domain-containing protein 1</fullName>
    </recommendedName>
</protein>
<dbReference type="AlphaFoldDB" id="T1JFY7"/>
<name>T1JFY7_STRMM</name>
<dbReference type="HOGENOM" id="CLU_792863_0_0_1"/>
<proteinExistence type="predicted"/>
<keyword evidence="5" id="KW-0819">tRNA processing</keyword>
<keyword evidence="2" id="KW-0489">Methyltransferase</keyword>
<keyword evidence="12" id="KW-1185">Reference proteome</keyword>
<evidence type="ECO:0000259" key="10">
    <source>
        <dbReference type="PROSITE" id="PS51675"/>
    </source>
</evidence>